<dbReference type="PANTHER" id="PTHR24305">
    <property type="entry name" value="CYTOCHROME P450"/>
    <property type="match status" value="1"/>
</dbReference>
<dbReference type="AlphaFoldDB" id="A0A0J6YDN6"/>
<dbReference type="CDD" id="cd11059">
    <property type="entry name" value="CYP_fungal"/>
    <property type="match status" value="1"/>
</dbReference>
<dbReference type="SUPFAM" id="SSF48264">
    <property type="entry name" value="Cytochrome P450"/>
    <property type="match status" value="1"/>
</dbReference>
<dbReference type="Proteomes" id="UP000054565">
    <property type="component" value="Unassembled WGS sequence"/>
</dbReference>
<evidence type="ECO:0000256" key="6">
    <source>
        <dbReference type="PIRSR" id="PIRSR602401-1"/>
    </source>
</evidence>
<dbReference type="PROSITE" id="PS00086">
    <property type="entry name" value="CYTOCHROME_P450"/>
    <property type="match status" value="1"/>
</dbReference>
<comment type="cofactor">
    <cofactor evidence="1 6">
        <name>heme</name>
        <dbReference type="ChEBI" id="CHEBI:30413"/>
    </cofactor>
</comment>
<dbReference type="InterPro" id="IPR001128">
    <property type="entry name" value="Cyt_P450"/>
</dbReference>
<evidence type="ECO:0000256" key="2">
    <source>
        <dbReference type="ARBA" id="ARBA00010617"/>
    </source>
</evidence>
<keyword evidence="5 6" id="KW-0408">Iron</keyword>
<dbReference type="Gene3D" id="1.10.630.10">
    <property type="entry name" value="Cytochrome P450"/>
    <property type="match status" value="1"/>
</dbReference>
<dbReference type="GO" id="GO:0016705">
    <property type="term" value="F:oxidoreductase activity, acting on paired donors, with incorporation or reduction of molecular oxygen"/>
    <property type="evidence" value="ECO:0007669"/>
    <property type="project" value="InterPro"/>
</dbReference>
<accession>A0A0J6YDN6</accession>
<dbReference type="GO" id="GO:0020037">
    <property type="term" value="F:heme binding"/>
    <property type="evidence" value="ECO:0007669"/>
    <property type="project" value="InterPro"/>
</dbReference>
<evidence type="ECO:0000256" key="7">
    <source>
        <dbReference type="RuleBase" id="RU000461"/>
    </source>
</evidence>
<evidence type="ECO:0000313" key="9">
    <source>
        <dbReference type="Proteomes" id="UP000054565"/>
    </source>
</evidence>
<evidence type="ECO:0000256" key="4">
    <source>
        <dbReference type="ARBA" id="ARBA00023002"/>
    </source>
</evidence>
<dbReference type="EMBL" id="DS028095">
    <property type="protein sequence ID" value="KMP05159.1"/>
    <property type="molecule type" value="Genomic_DNA"/>
</dbReference>
<dbReference type="InterPro" id="IPR036396">
    <property type="entry name" value="Cyt_P450_sf"/>
</dbReference>
<keyword evidence="6 7" id="KW-0349">Heme</keyword>
<dbReference type="OrthoDB" id="1470350at2759"/>
<proteinExistence type="inferred from homology"/>
<keyword evidence="4 7" id="KW-0560">Oxidoreductase</keyword>
<comment type="similarity">
    <text evidence="2 7">Belongs to the cytochrome P450 family.</text>
</comment>
<evidence type="ECO:0000256" key="3">
    <source>
        <dbReference type="ARBA" id="ARBA00022723"/>
    </source>
</evidence>
<keyword evidence="7" id="KW-0503">Monooxygenase</keyword>
<sequence>MALLSPATLAIITVSALAAGVYKFIIYPALLSPLSKIPNAHFTSSISPLWILWNRFRMRGNRTIHEAHNKYGPIVRLAPGEISVNCVDGGIRTVYAGGFEKHDWYPRVFGAFGTISMFSMVGSRPHSVRKRMMSNIYSKSYLQGSPQLAAASRKILFQRLFPILERHVERADQVEIHELNNAITMDFITAYIFGLSAATNFLEDAQTRKQWLEAYQCRKPFEFYHQEVPSLVAWAETVKLPLIPSWCQKANDYMESWGLEICDNADKYLLTTVVESEPTVYKQLKMSMVKQLPSDGVKSLDEETSKKLKLEIACELYDQLTAGHETSAVALTYLYWELSKDPELQCELREELRGLSPSIDIPANADIMPDLPSSKDIDSLPLLNAVVMETLRLHAPIPGIQPRVTPSPTCSLGGYDGIPPGTRVSAQAYSLHQNPNIFPEPESWLPRRWLKQNDVSEMESMRRWFWAFGSGGRMCVGSNFALQEMKLVVAAIYSNYTTSIVNDDGIEAIDAYTVRPTSNRLILKFGRA</sequence>
<dbReference type="PRINTS" id="PR00463">
    <property type="entry name" value="EP450I"/>
</dbReference>
<organism evidence="8 9">
    <name type="scientific">Coccidioides immitis RMSCC 2394</name>
    <dbReference type="NCBI Taxonomy" id="404692"/>
    <lineage>
        <taxon>Eukaryota</taxon>
        <taxon>Fungi</taxon>
        <taxon>Dikarya</taxon>
        <taxon>Ascomycota</taxon>
        <taxon>Pezizomycotina</taxon>
        <taxon>Eurotiomycetes</taxon>
        <taxon>Eurotiomycetidae</taxon>
        <taxon>Onygenales</taxon>
        <taxon>Onygenaceae</taxon>
        <taxon>Coccidioides</taxon>
    </lineage>
</organism>
<dbReference type="Pfam" id="PF00067">
    <property type="entry name" value="p450"/>
    <property type="match status" value="1"/>
</dbReference>
<dbReference type="STRING" id="404692.A0A0J6YDN6"/>
<reference evidence="9" key="1">
    <citation type="journal article" date="2010" name="Genome Res.">
        <title>Population genomic sequencing of Coccidioides fungi reveals recent hybridization and transposon control.</title>
        <authorList>
            <person name="Neafsey D.E."/>
            <person name="Barker B.M."/>
            <person name="Sharpton T.J."/>
            <person name="Stajich J.E."/>
            <person name="Park D.J."/>
            <person name="Whiston E."/>
            <person name="Hung C.-Y."/>
            <person name="McMahan C."/>
            <person name="White J."/>
            <person name="Sykes S."/>
            <person name="Heiman D."/>
            <person name="Young S."/>
            <person name="Zeng Q."/>
            <person name="Abouelleil A."/>
            <person name="Aftuck L."/>
            <person name="Bessette D."/>
            <person name="Brown A."/>
            <person name="FitzGerald M."/>
            <person name="Lui A."/>
            <person name="Macdonald J.P."/>
            <person name="Priest M."/>
            <person name="Orbach M.J."/>
            <person name="Galgiani J.N."/>
            <person name="Kirkland T.N."/>
            <person name="Cole G.T."/>
            <person name="Birren B.W."/>
            <person name="Henn M.R."/>
            <person name="Taylor J.W."/>
            <person name="Rounsley S.D."/>
        </authorList>
    </citation>
    <scope>NUCLEOTIDE SEQUENCE [LARGE SCALE GENOMIC DNA]</scope>
    <source>
        <strain evidence="9">RMSCC 2394</strain>
    </source>
</reference>
<dbReference type="GO" id="GO:0004497">
    <property type="term" value="F:monooxygenase activity"/>
    <property type="evidence" value="ECO:0007669"/>
    <property type="project" value="UniProtKB-KW"/>
</dbReference>
<evidence type="ECO:0000313" key="8">
    <source>
        <dbReference type="EMBL" id="KMP05159.1"/>
    </source>
</evidence>
<gene>
    <name evidence="8" type="ORF">CIRG_04839</name>
</gene>
<protein>
    <submittedName>
        <fullName evidence="8">Cytochrome P450 10</fullName>
    </submittedName>
</protein>
<evidence type="ECO:0000256" key="5">
    <source>
        <dbReference type="ARBA" id="ARBA00023004"/>
    </source>
</evidence>
<dbReference type="PRINTS" id="PR00385">
    <property type="entry name" value="P450"/>
</dbReference>
<keyword evidence="3 6" id="KW-0479">Metal-binding</keyword>
<evidence type="ECO:0000256" key="1">
    <source>
        <dbReference type="ARBA" id="ARBA00001971"/>
    </source>
</evidence>
<dbReference type="InterPro" id="IPR050121">
    <property type="entry name" value="Cytochrome_P450_monoxygenase"/>
</dbReference>
<feature type="binding site" description="axial binding residue" evidence="6">
    <location>
        <position position="475"/>
    </location>
    <ligand>
        <name>heme</name>
        <dbReference type="ChEBI" id="CHEBI:30413"/>
    </ligand>
    <ligandPart>
        <name>Fe</name>
        <dbReference type="ChEBI" id="CHEBI:18248"/>
    </ligandPart>
</feature>
<dbReference type="InterPro" id="IPR002401">
    <property type="entry name" value="Cyt_P450_E_grp-I"/>
</dbReference>
<dbReference type="GO" id="GO:0005506">
    <property type="term" value="F:iron ion binding"/>
    <property type="evidence" value="ECO:0007669"/>
    <property type="project" value="InterPro"/>
</dbReference>
<name>A0A0J6YDN6_COCIT</name>
<dbReference type="FunFam" id="1.10.630.10:FF:000115">
    <property type="entry name" value="Cytochrome P450 monooxygenase, putative"/>
    <property type="match status" value="1"/>
</dbReference>
<dbReference type="InterPro" id="IPR017972">
    <property type="entry name" value="Cyt_P450_CS"/>
</dbReference>
<dbReference type="PANTHER" id="PTHR24305:SF166">
    <property type="entry name" value="CYTOCHROME P450 12A4, MITOCHONDRIAL-RELATED"/>
    <property type="match status" value="1"/>
</dbReference>